<dbReference type="InterPro" id="IPR043519">
    <property type="entry name" value="NT_sf"/>
</dbReference>
<evidence type="ECO:0000256" key="1">
    <source>
        <dbReference type="ARBA" id="ARBA00010574"/>
    </source>
</evidence>
<evidence type="ECO:0000313" key="4">
    <source>
        <dbReference type="Proteomes" id="UP001595647"/>
    </source>
</evidence>
<name>A0ABV7I0H3_9HYPH</name>
<reference evidence="4" key="1">
    <citation type="journal article" date="2019" name="Int. J. Syst. Evol. Microbiol.">
        <title>The Global Catalogue of Microorganisms (GCM) 10K type strain sequencing project: providing services to taxonomists for standard genome sequencing and annotation.</title>
        <authorList>
            <consortium name="The Broad Institute Genomics Platform"/>
            <consortium name="The Broad Institute Genome Sequencing Center for Infectious Disease"/>
            <person name="Wu L."/>
            <person name="Ma J."/>
        </authorList>
    </citation>
    <scope>NUCLEOTIDE SEQUENCE [LARGE SCALE GENOMIC DNA]</scope>
    <source>
        <strain evidence="4">KCTC 52231</strain>
    </source>
</reference>
<sequence length="161" mass="17594">MPPFGGICRVWQKATCCSSKKGKTLTTVHTKGRTPVVVPKSTERGAFAVARALEQVLASLEDSKAEDIVTINIAGKSALGDYMLVASGRSTRHVVAICEHLISDLKDEGFGSPRVEGLDTGDWVLIDAGDVIVHVFRPEIREFYNIEKMWAAPEMEEGKLH</sequence>
<protein>
    <recommendedName>
        <fullName evidence="2">Ribosomal silencing factor RsfS</fullName>
    </recommendedName>
</protein>
<keyword evidence="2" id="KW-0678">Repressor</keyword>
<keyword evidence="2" id="KW-0810">Translation regulation</keyword>
<dbReference type="RefSeq" id="WP_182307711.1">
    <property type="nucleotide sequence ID" value="NZ_CP059896.1"/>
</dbReference>
<evidence type="ECO:0000313" key="3">
    <source>
        <dbReference type="EMBL" id="MFC3161797.1"/>
    </source>
</evidence>
<keyword evidence="4" id="KW-1185">Reference proteome</keyword>
<comment type="similarity">
    <text evidence="1 2">Belongs to the Iojap/RsfS family.</text>
</comment>
<accession>A0ABV7I0H3</accession>
<dbReference type="PANTHER" id="PTHR21043">
    <property type="entry name" value="IOJAP SUPERFAMILY ORTHOLOG"/>
    <property type="match status" value="1"/>
</dbReference>
<comment type="function">
    <text evidence="2">Functions as a ribosomal silencing factor. Interacts with ribosomal protein uL14 (rplN), blocking formation of intersubunit bridge B8. Prevents association of the 30S and 50S ribosomal subunits and the formation of functional ribosomes, thus repressing translation.</text>
</comment>
<comment type="subcellular location">
    <subcellularLocation>
        <location evidence="2">Cytoplasm</location>
    </subcellularLocation>
</comment>
<dbReference type="InterPro" id="IPR004394">
    <property type="entry name" value="Iojap/RsfS/C7orf30"/>
</dbReference>
<evidence type="ECO:0000256" key="2">
    <source>
        <dbReference type="HAMAP-Rule" id="MF_01477"/>
    </source>
</evidence>
<gene>
    <name evidence="2 3" type="primary">rsfS</name>
    <name evidence="3" type="ORF">ACFOHV_00745</name>
</gene>
<dbReference type="NCBIfam" id="TIGR00090">
    <property type="entry name" value="rsfS_iojap_ybeB"/>
    <property type="match status" value="1"/>
</dbReference>
<dbReference type="Pfam" id="PF02410">
    <property type="entry name" value="RsfS"/>
    <property type="match status" value="1"/>
</dbReference>
<comment type="caution">
    <text evidence="3">The sequence shown here is derived from an EMBL/GenBank/DDBJ whole genome shotgun (WGS) entry which is preliminary data.</text>
</comment>
<dbReference type="HAMAP" id="MF_01477">
    <property type="entry name" value="Iojap_RsfS"/>
    <property type="match status" value="1"/>
</dbReference>
<comment type="subunit">
    <text evidence="2">Interacts with ribosomal protein uL14 (rplN).</text>
</comment>
<dbReference type="PANTHER" id="PTHR21043:SF0">
    <property type="entry name" value="MITOCHONDRIAL ASSEMBLY OF RIBOSOMAL LARGE SUBUNIT PROTEIN 1"/>
    <property type="match status" value="1"/>
</dbReference>
<organism evidence="3 4">
    <name type="scientific">Ciceribacter thiooxidans</name>
    <dbReference type="NCBI Taxonomy" id="1969821"/>
    <lineage>
        <taxon>Bacteria</taxon>
        <taxon>Pseudomonadati</taxon>
        <taxon>Pseudomonadota</taxon>
        <taxon>Alphaproteobacteria</taxon>
        <taxon>Hyphomicrobiales</taxon>
        <taxon>Rhizobiaceae</taxon>
        <taxon>Ciceribacter</taxon>
    </lineage>
</organism>
<dbReference type="SUPFAM" id="SSF81301">
    <property type="entry name" value="Nucleotidyltransferase"/>
    <property type="match status" value="1"/>
</dbReference>
<dbReference type="Gene3D" id="3.30.460.10">
    <property type="entry name" value="Beta Polymerase, domain 2"/>
    <property type="match status" value="1"/>
</dbReference>
<dbReference type="EMBL" id="JBHRTG010000001">
    <property type="protein sequence ID" value="MFC3161797.1"/>
    <property type="molecule type" value="Genomic_DNA"/>
</dbReference>
<proteinExistence type="inferred from homology"/>
<keyword evidence="2" id="KW-0963">Cytoplasm</keyword>
<dbReference type="Proteomes" id="UP001595647">
    <property type="component" value="Unassembled WGS sequence"/>
</dbReference>